<proteinExistence type="predicted"/>
<dbReference type="Pfam" id="PF13926">
    <property type="entry name" value="DUF4211"/>
    <property type="match status" value="1"/>
</dbReference>
<dbReference type="AlphaFoldDB" id="A0A0B2VIV8"/>
<feature type="region of interest" description="Disordered" evidence="1">
    <location>
        <begin position="162"/>
        <end position="235"/>
    </location>
</feature>
<accession>A0A0B2VIV8</accession>
<evidence type="ECO:0000259" key="2">
    <source>
        <dbReference type="Pfam" id="PF13926"/>
    </source>
</evidence>
<dbReference type="OrthoDB" id="309640at2759"/>
<sequence length="1272" mass="140196">MERQNTSSHPILPPGFANSTFASTFTGITSPAGNVSNPLLMSTLHHLQGLSAAGSAALLPSTPQLALGGQFASEFNNIAAMGWPAQNPSAAWFEQAKVAAMLPMYGVLSASGVKSSEVTAVDANALTPPMRSASSQSASATILSATSTSSASSSGIFPLNPGGFVSNAQDSSPQPATPQRVRQATKSVHSSPADVVLNVDPRPSSIQSHCSADMRPGSSSAVSSHGPSSVSVHSNVGSVEPVSVQQPGSVPGTSAAATSLEITNVRPSSVQSGSVYQVVDVHNSTSHPSSVEASTSVPTPGSQASSVQQVAYDLTTSSQPLSMRAPTLPNGHTETPNVSASGDLIHDFTLSRDQQTPGSTHENALDAGNLEDLPWSSIDLGDIDLFGGASAADKDVMHSVLDMDPSVMHRILSNDPPVPLPATSDTAKSQRTPPSCIVAPVVQIVTPKIREKIKMRREKELADADKELDRLLSLVAKKDAKATPKPKIPPSLPLFDPLLFVKPESSDDKKISLSPVQFTPPDSPTPSTSAGVVTPSATSFFFPTSQPSTSSMYRTNVSVQRPEPCSSVTPYVFMPAIDKKPKCNKIPIYKQKTKSFMCATPKPEDVHKNAADDAYCFTDDEEEKALPSGATISESQLKEQKLEAEVAQKLAKINSAHPELKGKNVCYEAQNQQDLWRHVVPKKRHTAAVAERPSIPSTPLLPPASASDQRADPSTSAQKALEVLTLAESLQRRKQYRSSYGFLKTKCLDDKNTAKNECREQPSVICIKVEPQDEYKSENGTVPQYRPLPKLLIRLPKRSIAESPSRSEKSKKKKKRKRKDRDREWEGSEKKKRKKKHKHKHHKREHEYEAHVITVEDEQWRNSETVNRPAEMAVFSKKRRLMMQWNEGEEHSTETGWRQDESARRQSHSGHIDYERRGSFTDSSEWSMPAKFSQANGHLTARFSALFLIKGTFVVCKADILKEDCPLWRVDNQNLLQKYPPIKIDDRIAYKNSSTYSGWCDQIADGYLVVQVRFIKHTRSESIVEPELPLFDMFPAVSSELDEKPTQSVDLQNGISSSTTEVELSLKDPIRDQMVTYIRAMLNHGLSLSFLQAVKQGNDWNYLRALNDIDRLNQERKEKVQSRVKWVERYVDMLHFYSSCVACDAEGGGLNCQACGKRTVERVVQLFSNEGYDYETLESEEMRYTGSGSPMPAMEYLVCSLCAKLSLTYHKLHHMRYLLLKKCEDQMEAVSFENPDISSELVVETCMRNTKWLHSIINDYADVWRKIEMNDC</sequence>
<dbReference type="EMBL" id="JPKZ01001512">
    <property type="protein sequence ID" value="KHN81488.1"/>
    <property type="molecule type" value="Genomic_DNA"/>
</dbReference>
<feature type="compositionally biased region" description="Low complexity" evidence="1">
    <location>
        <begin position="693"/>
        <end position="707"/>
    </location>
</feature>
<dbReference type="Proteomes" id="UP000031036">
    <property type="component" value="Unassembled WGS sequence"/>
</dbReference>
<dbReference type="PANTHER" id="PTHR14689:SF0">
    <property type="entry name" value="COILED-COIL DOMAIN-CONTAINING PROTEIN 82"/>
    <property type="match status" value="1"/>
</dbReference>
<evidence type="ECO:0000313" key="3">
    <source>
        <dbReference type="EMBL" id="KHN81488.1"/>
    </source>
</evidence>
<comment type="caution">
    <text evidence="3">The sequence shown here is derived from an EMBL/GenBank/DDBJ whole genome shotgun (WGS) entry which is preliminary data.</text>
</comment>
<evidence type="ECO:0000256" key="1">
    <source>
        <dbReference type="SAM" id="MobiDB-lite"/>
    </source>
</evidence>
<feature type="compositionally biased region" description="Low complexity" evidence="1">
    <location>
        <begin position="216"/>
        <end position="235"/>
    </location>
</feature>
<feature type="compositionally biased region" description="Basic residues" evidence="1">
    <location>
        <begin position="809"/>
        <end position="820"/>
    </location>
</feature>
<dbReference type="PANTHER" id="PTHR14689">
    <property type="entry name" value="PHORBOL-ESTER_DAG-TYPE DOMAIN-CONTAINING PROTEIN"/>
    <property type="match status" value="1"/>
</dbReference>
<name>A0A0B2VIV8_TOXCA</name>
<feature type="compositionally biased region" description="Basic residues" evidence="1">
    <location>
        <begin position="830"/>
        <end position="844"/>
    </location>
</feature>
<reference evidence="3 4" key="1">
    <citation type="submission" date="2014-11" db="EMBL/GenBank/DDBJ databases">
        <title>Genetic blueprint of the zoonotic pathogen Toxocara canis.</title>
        <authorList>
            <person name="Zhu X.-Q."/>
            <person name="Korhonen P.K."/>
            <person name="Cai H."/>
            <person name="Young N.D."/>
            <person name="Nejsum P."/>
            <person name="von Samson-Himmelstjerna G."/>
            <person name="Boag P.R."/>
            <person name="Tan P."/>
            <person name="Li Q."/>
            <person name="Min J."/>
            <person name="Yang Y."/>
            <person name="Wang X."/>
            <person name="Fang X."/>
            <person name="Hall R.S."/>
            <person name="Hofmann A."/>
            <person name="Sternberg P.W."/>
            <person name="Jex A.R."/>
            <person name="Gasser R.B."/>
        </authorList>
    </citation>
    <scope>NUCLEOTIDE SEQUENCE [LARGE SCALE GENOMIC DNA]</scope>
    <source>
        <strain evidence="3">PN_DK_2014</strain>
    </source>
</reference>
<keyword evidence="4" id="KW-1185">Reference proteome</keyword>
<feature type="region of interest" description="Disordered" evidence="1">
    <location>
        <begin position="890"/>
        <end position="910"/>
    </location>
</feature>
<feature type="region of interest" description="Disordered" evidence="1">
    <location>
        <begin position="284"/>
        <end position="305"/>
    </location>
</feature>
<dbReference type="InterPro" id="IPR025451">
    <property type="entry name" value="DUF4211"/>
</dbReference>
<gene>
    <name evidence="3" type="primary">PRR12</name>
    <name evidence="3" type="ORF">Tcan_18033</name>
</gene>
<dbReference type="GO" id="GO:0005634">
    <property type="term" value="C:nucleus"/>
    <property type="evidence" value="ECO:0007669"/>
    <property type="project" value="TreeGrafter"/>
</dbReference>
<protein>
    <submittedName>
        <fullName evidence="3">Proline-rich protein 12</fullName>
    </submittedName>
</protein>
<feature type="region of interest" description="Disordered" evidence="1">
    <location>
        <begin position="789"/>
        <end position="846"/>
    </location>
</feature>
<feature type="region of interest" description="Disordered" evidence="1">
    <location>
        <begin position="687"/>
        <end position="717"/>
    </location>
</feature>
<dbReference type="STRING" id="6265.A0A0B2VIV8"/>
<feature type="compositionally biased region" description="Polar residues" evidence="1">
    <location>
        <begin position="180"/>
        <end position="190"/>
    </location>
</feature>
<dbReference type="OMA" id="KLHHMRY"/>
<feature type="domain" description="DUF4211" evidence="2">
    <location>
        <begin position="1058"/>
        <end position="1177"/>
    </location>
</feature>
<organism evidence="3 4">
    <name type="scientific">Toxocara canis</name>
    <name type="common">Canine roundworm</name>
    <dbReference type="NCBI Taxonomy" id="6265"/>
    <lineage>
        <taxon>Eukaryota</taxon>
        <taxon>Metazoa</taxon>
        <taxon>Ecdysozoa</taxon>
        <taxon>Nematoda</taxon>
        <taxon>Chromadorea</taxon>
        <taxon>Rhabditida</taxon>
        <taxon>Spirurina</taxon>
        <taxon>Ascaridomorpha</taxon>
        <taxon>Ascaridoidea</taxon>
        <taxon>Toxocaridae</taxon>
        <taxon>Toxocara</taxon>
    </lineage>
</organism>
<evidence type="ECO:0000313" key="4">
    <source>
        <dbReference type="Proteomes" id="UP000031036"/>
    </source>
</evidence>